<evidence type="ECO:0000256" key="1">
    <source>
        <dbReference type="SAM" id="MobiDB-lite"/>
    </source>
</evidence>
<feature type="signal peptide" evidence="2">
    <location>
        <begin position="1"/>
        <end position="23"/>
    </location>
</feature>
<keyword evidence="4" id="KW-1185">Reference proteome</keyword>
<gene>
    <name evidence="3" type="ORF">OEZ60_10960</name>
</gene>
<proteinExistence type="predicted"/>
<evidence type="ECO:0000256" key="2">
    <source>
        <dbReference type="SAM" id="SignalP"/>
    </source>
</evidence>
<organism evidence="3 4">
    <name type="scientific">Albidovulum salinarum</name>
    <dbReference type="NCBI Taxonomy" id="2984153"/>
    <lineage>
        <taxon>Bacteria</taxon>
        <taxon>Pseudomonadati</taxon>
        <taxon>Pseudomonadota</taxon>
        <taxon>Alphaproteobacteria</taxon>
        <taxon>Rhodobacterales</taxon>
        <taxon>Paracoccaceae</taxon>
        <taxon>Albidovulum</taxon>
    </lineage>
</organism>
<reference evidence="3 4" key="1">
    <citation type="submission" date="2022-10" db="EMBL/GenBank/DDBJ databases">
        <title>Defluviimonas sp. nov., isolated from ocean surface sediments.</title>
        <authorList>
            <person name="He W."/>
            <person name="Wang L."/>
            <person name="Zhang D.-F."/>
        </authorList>
    </citation>
    <scope>NUCLEOTIDE SEQUENCE [LARGE SCALE GENOMIC DNA]</scope>
    <source>
        <strain evidence="3 4">WL0024</strain>
    </source>
</reference>
<dbReference type="Proteomes" id="UP001209535">
    <property type="component" value="Unassembled WGS sequence"/>
</dbReference>
<sequence>MAARRGICGIALASVVLALSACGGSEDPKLLNIRSQSRSPDEFTVLPSKPLQMPEDLASLPEPTPGGSNITDPTPEADAVAALGGNPAALAPGGSVPASNGALVSYAGRYGTASDIRRVLAAEDLDYRRRHDGRLLERAFNVNVYFKAYRPMSLDQHAELARWRAAGARTETAPPTASPSGSTTTYQYQDSQPLGRHP</sequence>
<evidence type="ECO:0000313" key="3">
    <source>
        <dbReference type="EMBL" id="MCU9848530.1"/>
    </source>
</evidence>
<feature type="chain" id="PRO_5045681571" evidence="2">
    <location>
        <begin position="24"/>
        <end position="198"/>
    </location>
</feature>
<name>A0ABT2X9T9_9RHOB</name>
<feature type="compositionally biased region" description="Low complexity" evidence="1">
    <location>
        <begin position="168"/>
        <end position="185"/>
    </location>
</feature>
<feature type="region of interest" description="Disordered" evidence="1">
    <location>
        <begin position="165"/>
        <end position="198"/>
    </location>
</feature>
<comment type="caution">
    <text evidence="3">The sequence shown here is derived from an EMBL/GenBank/DDBJ whole genome shotgun (WGS) entry which is preliminary data.</text>
</comment>
<feature type="region of interest" description="Disordered" evidence="1">
    <location>
        <begin position="36"/>
        <end position="72"/>
    </location>
</feature>
<protein>
    <submittedName>
        <fullName evidence="3">DUF3035 domain-containing protein</fullName>
    </submittedName>
</protein>
<keyword evidence="2" id="KW-0732">Signal</keyword>
<dbReference type="RefSeq" id="WP_263335954.1">
    <property type="nucleotide sequence ID" value="NZ_JAOVQO010000009.1"/>
</dbReference>
<dbReference type="Pfam" id="PF11233">
    <property type="entry name" value="DUF3035"/>
    <property type="match status" value="1"/>
</dbReference>
<dbReference type="EMBL" id="JAOVQO010000009">
    <property type="protein sequence ID" value="MCU9848530.1"/>
    <property type="molecule type" value="Genomic_DNA"/>
</dbReference>
<dbReference type="InterPro" id="IPR021395">
    <property type="entry name" value="DUF3035"/>
</dbReference>
<evidence type="ECO:0000313" key="4">
    <source>
        <dbReference type="Proteomes" id="UP001209535"/>
    </source>
</evidence>
<accession>A0ABT2X9T9</accession>
<dbReference type="PROSITE" id="PS51257">
    <property type="entry name" value="PROKAR_LIPOPROTEIN"/>
    <property type="match status" value="1"/>
</dbReference>